<dbReference type="InterPro" id="IPR002110">
    <property type="entry name" value="Ankyrin_rpt"/>
</dbReference>
<dbReference type="AlphaFoldDB" id="A0A6A6JCU8"/>
<dbReference type="PROSITE" id="PS50088">
    <property type="entry name" value="ANK_REPEAT"/>
    <property type="match status" value="2"/>
</dbReference>
<evidence type="ECO:0000256" key="1">
    <source>
        <dbReference type="ARBA" id="ARBA00022737"/>
    </source>
</evidence>
<organism evidence="5 6">
    <name type="scientific">Westerdykella ornata</name>
    <dbReference type="NCBI Taxonomy" id="318751"/>
    <lineage>
        <taxon>Eukaryota</taxon>
        <taxon>Fungi</taxon>
        <taxon>Dikarya</taxon>
        <taxon>Ascomycota</taxon>
        <taxon>Pezizomycotina</taxon>
        <taxon>Dothideomycetes</taxon>
        <taxon>Pleosporomycetidae</taxon>
        <taxon>Pleosporales</taxon>
        <taxon>Sporormiaceae</taxon>
        <taxon>Westerdykella</taxon>
    </lineage>
</organism>
<dbReference type="Proteomes" id="UP000800097">
    <property type="component" value="Unassembled WGS sequence"/>
</dbReference>
<dbReference type="SMART" id="SM00248">
    <property type="entry name" value="ANK"/>
    <property type="match status" value="2"/>
</dbReference>
<keyword evidence="2 3" id="KW-0040">ANK repeat</keyword>
<evidence type="ECO:0000313" key="5">
    <source>
        <dbReference type="EMBL" id="KAF2274003.1"/>
    </source>
</evidence>
<evidence type="ECO:0000256" key="4">
    <source>
        <dbReference type="SAM" id="MobiDB-lite"/>
    </source>
</evidence>
<dbReference type="GO" id="GO:0004842">
    <property type="term" value="F:ubiquitin-protein transferase activity"/>
    <property type="evidence" value="ECO:0007669"/>
    <property type="project" value="TreeGrafter"/>
</dbReference>
<dbReference type="PANTHER" id="PTHR24171">
    <property type="entry name" value="ANKYRIN REPEAT DOMAIN-CONTAINING PROTEIN 39-RELATED"/>
    <property type="match status" value="1"/>
</dbReference>
<sequence>MYKHTAGIFLVSCSSLTSSHSTKLVANFLNEKPDARIFEEMAAGMPTLDTLSLRFRKKILERELKRKHLDCHQNHMEDPSNVDSTSVEVRFPVTQLVTRSEQTLERACCTDFLKLQSPKIVLHREFQDAIRFSSPWDNDFLHMMLLMDASFRTRTFLHSVVTGKYKRTRRMIQGGFNVNVQDSWGQSALHLAARKDDESMARLLLSRGRANPNIRDEALNTPLHYAVENNNATIVKELLAAGADINLKNNWKQTPKDLASSNSSGSRILGLLKSRLVEGPGQSLANGRLSNGTLPDSPWGGLACRNYQISVSEIFDCSYTDRHWTISVSVQQLLYSDSTLDEILNAVRPEPVRGKTPFCTWIHIPENNMIWVEDLFAKLDIHKSIWRGKAGPTSDSLRNRAIAPHVVKGEINSIFVPYISYESRARQERRSEYVATVNEEFERQRSTRTMMEQHALAGSLETYASPSPIVSSESDTLLNVPEMEAKSIYPEANGHDNKEISTSSHGIETDPHEIDEEEKGLIRTYLHNPASLHMRRTLDQYYYHMLGNTRERDTDQVVSRWAHNVKNMHLHNILMVDQLWLWSTRRAGNFDYVISSFPGRIGVGQSSHPSIDDLWCSVLVPENERRDPIH</sequence>
<dbReference type="RefSeq" id="XP_033651542.1">
    <property type="nucleotide sequence ID" value="XM_033793206.1"/>
</dbReference>
<gene>
    <name evidence="5" type="ORF">EI97DRAFT_142312</name>
</gene>
<dbReference type="InterPro" id="IPR036770">
    <property type="entry name" value="Ankyrin_rpt-contain_sf"/>
</dbReference>
<dbReference type="EMBL" id="ML986506">
    <property type="protein sequence ID" value="KAF2274003.1"/>
    <property type="molecule type" value="Genomic_DNA"/>
</dbReference>
<dbReference type="SUPFAM" id="SSF48403">
    <property type="entry name" value="Ankyrin repeat"/>
    <property type="match status" value="1"/>
</dbReference>
<reference evidence="5" key="1">
    <citation type="journal article" date="2020" name="Stud. Mycol.">
        <title>101 Dothideomycetes genomes: a test case for predicting lifestyles and emergence of pathogens.</title>
        <authorList>
            <person name="Haridas S."/>
            <person name="Albert R."/>
            <person name="Binder M."/>
            <person name="Bloem J."/>
            <person name="Labutti K."/>
            <person name="Salamov A."/>
            <person name="Andreopoulos B."/>
            <person name="Baker S."/>
            <person name="Barry K."/>
            <person name="Bills G."/>
            <person name="Bluhm B."/>
            <person name="Cannon C."/>
            <person name="Castanera R."/>
            <person name="Culley D."/>
            <person name="Daum C."/>
            <person name="Ezra D."/>
            <person name="Gonzalez J."/>
            <person name="Henrissat B."/>
            <person name="Kuo A."/>
            <person name="Liang C."/>
            <person name="Lipzen A."/>
            <person name="Lutzoni F."/>
            <person name="Magnuson J."/>
            <person name="Mondo S."/>
            <person name="Nolan M."/>
            <person name="Ohm R."/>
            <person name="Pangilinan J."/>
            <person name="Park H.-J."/>
            <person name="Ramirez L."/>
            <person name="Alfaro M."/>
            <person name="Sun H."/>
            <person name="Tritt A."/>
            <person name="Yoshinaga Y."/>
            <person name="Zwiers L.-H."/>
            <person name="Turgeon B."/>
            <person name="Goodwin S."/>
            <person name="Spatafora J."/>
            <person name="Crous P."/>
            <person name="Grigoriev I."/>
        </authorList>
    </citation>
    <scope>NUCLEOTIDE SEQUENCE</scope>
    <source>
        <strain evidence="5">CBS 379.55</strain>
    </source>
</reference>
<dbReference type="PROSITE" id="PS50297">
    <property type="entry name" value="ANK_REP_REGION"/>
    <property type="match status" value="2"/>
</dbReference>
<dbReference type="PRINTS" id="PR01415">
    <property type="entry name" value="ANKYRIN"/>
</dbReference>
<feature type="region of interest" description="Disordered" evidence="4">
    <location>
        <begin position="489"/>
        <end position="512"/>
    </location>
</feature>
<keyword evidence="1" id="KW-0677">Repeat</keyword>
<evidence type="ECO:0000313" key="6">
    <source>
        <dbReference type="Proteomes" id="UP000800097"/>
    </source>
</evidence>
<evidence type="ECO:0000256" key="2">
    <source>
        <dbReference type="ARBA" id="ARBA00023043"/>
    </source>
</evidence>
<name>A0A6A6JCU8_WESOR</name>
<evidence type="ECO:0000256" key="3">
    <source>
        <dbReference type="PROSITE-ProRule" id="PRU00023"/>
    </source>
</evidence>
<proteinExistence type="predicted"/>
<accession>A0A6A6JCU8</accession>
<keyword evidence="6" id="KW-1185">Reference proteome</keyword>
<dbReference type="Gene3D" id="1.25.40.20">
    <property type="entry name" value="Ankyrin repeat-containing domain"/>
    <property type="match status" value="2"/>
</dbReference>
<feature type="repeat" description="ANK" evidence="3">
    <location>
        <begin position="184"/>
        <end position="208"/>
    </location>
</feature>
<dbReference type="GeneID" id="54546381"/>
<dbReference type="GO" id="GO:0085020">
    <property type="term" value="P:protein K6-linked ubiquitination"/>
    <property type="evidence" value="ECO:0007669"/>
    <property type="project" value="TreeGrafter"/>
</dbReference>
<protein>
    <submittedName>
        <fullName evidence="5">Uncharacterized protein</fullName>
    </submittedName>
</protein>
<dbReference type="OrthoDB" id="341259at2759"/>
<dbReference type="PANTHER" id="PTHR24171:SF8">
    <property type="entry name" value="BRCA1-ASSOCIATED RING DOMAIN PROTEIN 1"/>
    <property type="match status" value="1"/>
</dbReference>
<feature type="repeat" description="ANK" evidence="3">
    <location>
        <begin position="218"/>
        <end position="250"/>
    </location>
</feature>
<dbReference type="Pfam" id="PF12796">
    <property type="entry name" value="Ank_2"/>
    <property type="match status" value="1"/>
</dbReference>